<dbReference type="AlphaFoldDB" id="A0A7X5Y2T3"/>
<evidence type="ECO:0008006" key="4">
    <source>
        <dbReference type="Google" id="ProtNLM"/>
    </source>
</evidence>
<dbReference type="EMBL" id="JAATJB010000008">
    <property type="protein sequence ID" value="NJB98391.1"/>
    <property type="molecule type" value="Genomic_DNA"/>
</dbReference>
<name>A0A7X5Y2T3_9SPHN</name>
<dbReference type="Proteomes" id="UP000531251">
    <property type="component" value="Unassembled WGS sequence"/>
</dbReference>
<evidence type="ECO:0000313" key="3">
    <source>
        <dbReference type="Proteomes" id="UP000531251"/>
    </source>
</evidence>
<dbReference type="RefSeq" id="WP_125976491.1">
    <property type="nucleotide sequence ID" value="NZ_BAAADY010000023.1"/>
</dbReference>
<keyword evidence="1" id="KW-0732">Signal</keyword>
<evidence type="ECO:0000256" key="1">
    <source>
        <dbReference type="SAM" id="SignalP"/>
    </source>
</evidence>
<comment type="caution">
    <text evidence="2">The sequence shown here is derived from an EMBL/GenBank/DDBJ whole genome shotgun (WGS) entry which is preliminary data.</text>
</comment>
<protein>
    <recommendedName>
        <fullName evidence="4">Outer membrane assembly lipoprotein YfiO</fullName>
    </recommendedName>
</protein>
<accession>A0A7X5Y2T3</accession>
<proteinExistence type="predicted"/>
<evidence type="ECO:0000313" key="2">
    <source>
        <dbReference type="EMBL" id="NJB98391.1"/>
    </source>
</evidence>
<feature type="chain" id="PRO_5030865022" description="Outer membrane assembly lipoprotein YfiO" evidence="1">
    <location>
        <begin position="23"/>
        <end position="691"/>
    </location>
</feature>
<organism evidence="2 3">
    <name type="scientific">Sphingomonas trueperi</name>
    <dbReference type="NCBI Taxonomy" id="53317"/>
    <lineage>
        <taxon>Bacteria</taxon>
        <taxon>Pseudomonadati</taxon>
        <taxon>Pseudomonadota</taxon>
        <taxon>Alphaproteobacteria</taxon>
        <taxon>Sphingomonadales</taxon>
        <taxon>Sphingomonadaceae</taxon>
        <taxon>Sphingomonas</taxon>
    </lineage>
</organism>
<sequence length="691" mass="74873">MIRTLFFLLLGMGALWSVPAHASGDYSCGPAWKLRYAAYSGCDDLAMLGPRNDSRTNLALLLADLPGAARLVAPAKPSVFLDIALLMPRSADGGSPYFSDGEGSRCRSNVAGTERFEAAIRANAKVPEPERAALIAARKGLAPDCTQGTAGSAALVAAVNGAKSEAGKAFAAYLDGAAAFYAGDYDGAAARFASLGNARDAWLRETGRYMLGRVAVNQAQVDYYDDYGSPKQGAKVAPTLVAEAENALRGYMKAYPQGEYFFSARGLLRRVYWLAQDRAKLEAEYAALIALPDAKRGIDAVSLAQEIDAKLLAGATADSLHDPILLAAFDLMHMRTGERGETCCDALSRAALDAQRAKFASKPALFAFLQATHAYHLGGQPQQALELLPDASHQANFSYLEFSRQMLRGMALEARADRNVRGFWIDLLSGAKAPRQRPVVELALALHDERHDGLARLFASDSPIRSQEIRDRLLMNVADAKLLRQQAQAVSASAHERDVALFTLLYKEATRGSHRDFVEDVRLVPASAPIEADYYFDFSGAKPLPTGLFVKGKKLGDYGCPALSETQRRLAAAPRNAKAMLCLGEFTRVNGFDGFLLDSQPARDELGGTPTRFAGVPYSRLDAYQAVMASAAASPDDKAYALFRAVNCYAPSASNACGGKGVEPAVRKGWFQRLKRDYPKSRWAQELRYYW</sequence>
<feature type="signal peptide" evidence="1">
    <location>
        <begin position="1"/>
        <end position="22"/>
    </location>
</feature>
<reference evidence="2 3" key="1">
    <citation type="submission" date="2020-03" db="EMBL/GenBank/DDBJ databases">
        <title>Genomic Encyclopedia of Type Strains, Phase IV (KMG-IV): sequencing the most valuable type-strain genomes for metagenomic binning, comparative biology and taxonomic classification.</title>
        <authorList>
            <person name="Goeker M."/>
        </authorList>
    </citation>
    <scope>NUCLEOTIDE SEQUENCE [LARGE SCALE GENOMIC DNA]</scope>
    <source>
        <strain evidence="2 3">DSM 7225</strain>
    </source>
</reference>
<gene>
    <name evidence="2" type="ORF">GGR89_002723</name>
</gene>
<keyword evidence="3" id="KW-1185">Reference proteome</keyword>